<name>A0A6V8LFF0_9ACTN</name>
<dbReference type="PANTHER" id="PTHR35807">
    <property type="entry name" value="TRANSCRIPTIONAL REGULATOR REDD-RELATED"/>
    <property type="match status" value="1"/>
</dbReference>
<evidence type="ECO:0000256" key="5">
    <source>
        <dbReference type="PROSITE-ProRule" id="PRU00339"/>
    </source>
</evidence>
<gene>
    <name evidence="8" type="ORF">Prum_064090</name>
</gene>
<dbReference type="InterPro" id="IPR011990">
    <property type="entry name" value="TPR-like_helical_dom_sf"/>
</dbReference>
<evidence type="ECO:0000256" key="3">
    <source>
        <dbReference type="ARBA" id="ARBA00023125"/>
    </source>
</evidence>
<sequence length="910" mass="98623">MRYQVLGPITVHRAGDELPLGGPKPRAVLAVLLLSANRVVSEDRLIALVWGDDPPSSVRGQLQVHISGLRKVLGATVIERRPPGYLIGVHPTELDLDDVDAAVAQARIDAAADRPDAAAARLRAALALWPGPALGGATEPLLAHEGPGLRERRVSLLEDLYDAELAAGRHDEVTGELRTAARDNPFRERLHAQLMLALFRSGRTAEALDVYADVRERLAAELGTEPGPVLRRAHAQVLRDTGDGRTVPRQLPTDLPTFAGRAPELSMLDELLSRADGARIAAIVGTAGVGKTTLAVRWAHRVRGRFPDGQLYVNLRGFDPGGAAMTTADAVRALLDALAVPADRIPASHDAQIGLYRSTLADRRILVVLDNARDADQVRPLLPGTPGCLAVVTSRADLTSLVAAESAQPLPLDLLTAEEAREMLARRLGADRLAREPDAVDEIVARSARLPLALAVVAARAAAHPAFPLRAIAAELSELDAFDGGAPATDVRSIFAASYRVLGTATARVFRLLGVHRGPDITAAATASLAGLPAAQARRALTELSRAHLVTEHTPGRYALHDLLRGYAAELAERHDRDLERRAALHRALDHYLHTARAADRLLIPQRDAIELADPRPGVTPEVLTDARHALDWFGAEHPVLVELVQRAPAEFDTHVWQLSWTLATFFDRQGHWDDYKTSHRAALDAARRLADPAAQAHTHRNLARAYGRLGRLADARFHLGEALDGYAAAGDPVGMAHVHGNLSWVLERQSHHAEALGHAREALRLYQETGDKAMQANARNTVGWLCALRGDHDEALRHCEQALTLLQALDDRFGEAVTWDSLGYIHHARGDHVRAVDAYERSLALFREVGDRSNEAKTLDNLGDTHRAAGRPDAARRAWQRAVDILDELGHAEAGEIRARLSQDSDGGR</sequence>
<dbReference type="GO" id="GO:0043531">
    <property type="term" value="F:ADP binding"/>
    <property type="evidence" value="ECO:0007669"/>
    <property type="project" value="InterPro"/>
</dbReference>
<evidence type="ECO:0000256" key="4">
    <source>
        <dbReference type="ARBA" id="ARBA00023163"/>
    </source>
</evidence>
<dbReference type="GO" id="GO:0003677">
    <property type="term" value="F:DNA binding"/>
    <property type="evidence" value="ECO:0007669"/>
    <property type="project" value="UniProtKB-UniRule"/>
</dbReference>
<evidence type="ECO:0000256" key="1">
    <source>
        <dbReference type="ARBA" id="ARBA00005820"/>
    </source>
</evidence>
<keyword evidence="9" id="KW-1185">Reference proteome</keyword>
<protein>
    <submittedName>
        <fullName evidence="8">SARP family transcriptional regulator</fullName>
    </submittedName>
</protein>
<dbReference type="Pfam" id="PF13424">
    <property type="entry name" value="TPR_12"/>
    <property type="match status" value="2"/>
</dbReference>
<dbReference type="InterPro" id="IPR027417">
    <property type="entry name" value="P-loop_NTPase"/>
</dbReference>
<evidence type="ECO:0000256" key="6">
    <source>
        <dbReference type="PROSITE-ProRule" id="PRU01091"/>
    </source>
</evidence>
<dbReference type="InterPro" id="IPR001867">
    <property type="entry name" value="OmpR/PhoB-type_DNA-bd"/>
</dbReference>
<comment type="similarity">
    <text evidence="1">Belongs to the AfsR/DnrI/RedD regulatory family.</text>
</comment>
<dbReference type="Gene3D" id="1.25.40.10">
    <property type="entry name" value="Tetratricopeptide repeat domain"/>
    <property type="match status" value="2"/>
</dbReference>
<dbReference type="Pfam" id="PF00931">
    <property type="entry name" value="NB-ARC"/>
    <property type="match status" value="1"/>
</dbReference>
<evidence type="ECO:0000313" key="8">
    <source>
        <dbReference type="EMBL" id="GFJ92767.1"/>
    </source>
</evidence>
<keyword evidence="5" id="KW-0802">TPR repeat</keyword>
<dbReference type="InterPro" id="IPR019734">
    <property type="entry name" value="TPR_rpt"/>
</dbReference>
<reference evidence="8 9" key="2">
    <citation type="submission" date="2020-03" db="EMBL/GenBank/DDBJ databases">
        <authorList>
            <person name="Ichikawa N."/>
            <person name="Kimura A."/>
            <person name="Kitahashi Y."/>
            <person name="Uohara A."/>
        </authorList>
    </citation>
    <scope>NUCLEOTIDE SEQUENCE [LARGE SCALE GENOMIC DNA]</scope>
    <source>
        <strain evidence="8 9">NBRC 108638</strain>
    </source>
</reference>
<dbReference type="EMBL" id="BLPG01000001">
    <property type="protein sequence ID" value="GFJ92767.1"/>
    <property type="molecule type" value="Genomic_DNA"/>
</dbReference>
<proteinExistence type="inferred from homology"/>
<evidence type="ECO:0000256" key="2">
    <source>
        <dbReference type="ARBA" id="ARBA00023015"/>
    </source>
</evidence>
<dbReference type="Proteomes" id="UP000482960">
    <property type="component" value="Unassembled WGS sequence"/>
</dbReference>
<dbReference type="SUPFAM" id="SSF48452">
    <property type="entry name" value="TPR-like"/>
    <property type="match status" value="2"/>
</dbReference>
<dbReference type="InterPro" id="IPR016032">
    <property type="entry name" value="Sig_transdc_resp-reg_C-effctor"/>
</dbReference>
<evidence type="ECO:0000313" key="9">
    <source>
        <dbReference type="Proteomes" id="UP000482960"/>
    </source>
</evidence>
<dbReference type="PROSITE" id="PS51755">
    <property type="entry name" value="OMPR_PHOB"/>
    <property type="match status" value="1"/>
</dbReference>
<keyword evidence="4" id="KW-0804">Transcription</keyword>
<dbReference type="CDD" id="cd15831">
    <property type="entry name" value="BTAD"/>
    <property type="match status" value="1"/>
</dbReference>
<dbReference type="PRINTS" id="PR00364">
    <property type="entry name" value="DISEASERSIST"/>
</dbReference>
<dbReference type="AlphaFoldDB" id="A0A6V8LFF0"/>
<organism evidence="8 9">
    <name type="scientific">Phytohabitans rumicis</name>
    <dbReference type="NCBI Taxonomy" id="1076125"/>
    <lineage>
        <taxon>Bacteria</taxon>
        <taxon>Bacillati</taxon>
        <taxon>Actinomycetota</taxon>
        <taxon>Actinomycetes</taxon>
        <taxon>Micromonosporales</taxon>
        <taxon>Micromonosporaceae</taxon>
    </lineage>
</organism>
<reference evidence="8 9" key="1">
    <citation type="submission" date="2020-03" db="EMBL/GenBank/DDBJ databases">
        <title>Whole genome shotgun sequence of Phytohabitans rumicis NBRC 108638.</title>
        <authorList>
            <person name="Komaki H."/>
            <person name="Tamura T."/>
        </authorList>
    </citation>
    <scope>NUCLEOTIDE SEQUENCE [LARGE SCALE GENOMIC DNA]</scope>
    <source>
        <strain evidence="8 9">NBRC 108638</strain>
    </source>
</reference>
<keyword evidence="2" id="KW-0805">Transcription regulation</keyword>
<dbReference type="SMART" id="SM00028">
    <property type="entry name" value="TPR"/>
    <property type="match status" value="5"/>
</dbReference>
<dbReference type="GO" id="GO:0006355">
    <property type="term" value="P:regulation of DNA-templated transcription"/>
    <property type="evidence" value="ECO:0007669"/>
    <property type="project" value="InterPro"/>
</dbReference>
<feature type="domain" description="OmpR/PhoB-type" evidence="7">
    <location>
        <begin position="1"/>
        <end position="89"/>
    </location>
</feature>
<dbReference type="PROSITE" id="PS50005">
    <property type="entry name" value="TPR"/>
    <property type="match status" value="1"/>
</dbReference>
<dbReference type="GO" id="GO:0000160">
    <property type="term" value="P:phosphorelay signal transduction system"/>
    <property type="evidence" value="ECO:0007669"/>
    <property type="project" value="InterPro"/>
</dbReference>
<dbReference type="SUPFAM" id="SSF46894">
    <property type="entry name" value="C-terminal effector domain of the bipartite response regulators"/>
    <property type="match status" value="1"/>
</dbReference>
<comment type="caution">
    <text evidence="8">The sequence shown here is derived from an EMBL/GenBank/DDBJ whole genome shotgun (WGS) entry which is preliminary data.</text>
</comment>
<evidence type="ECO:0000259" key="7">
    <source>
        <dbReference type="PROSITE" id="PS51755"/>
    </source>
</evidence>
<dbReference type="InterPro" id="IPR036388">
    <property type="entry name" value="WH-like_DNA-bd_sf"/>
</dbReference>
<feature type="repeat" description="TPR" evidence="5">
    <location>
        <begin position="817"/>
        <end position="850"/>
    </location>
</feature>
<dbReference type="SUPFAM" id="SSF52540">
    <property type="entry name" value="P-loop containing nucleoside triphosphate hydrolases"/>
    <property type="match status" value="1"/>
</dbReference>
<dbReference type="SMART" id="SM00862">
    <property type="entry name" value="Trans_reg_C"/>
    <property type="match status" value="1"/>
</dbReference>
<feature type="DNA-binding region" description="OmpR/PhoB-type" evidence="6">
    <location>
        <begin position="1"/>
        <end position="89"/>
    </location>
</feature>
<keyword evidence="3 6" id="KW-0238">DNA-binding</keyword>
<dbReference type="Gene3D" id="1.10.10.10">
    <property type="entry name" value="Winged helix-like DNA-binding domain superfamily/Winged helix DNA-binding domain"/>
    <property type="match status" value="1"/>
</dbReference>
<dbReference type="InterPro" id="IPR051677">
    <property type="entry name" value="AfsR-DnrI-RedD_regulator"/>
</dbReference>
<dbReference type="InterPro" id="IPR002182">
    <property type="entry name" value="NB-ARC"/>
</dbReference>
<dbReference type="CDD" id="cd00383">
    <property type="entry name" value="trans_reg_C"/>
    <property type="match status" value="1"/>
</dbReference>
<dbReference type="SMART" id="SM01043">
    <property type="entry name" value="BTAD"/>
    <property type="match status" value="1"/>
</dbReference>
<accession>A0A6V8LFF0</accession>
<dbReference type="RefSeq" id="WP_246278186.1">
    <property type="nucleotide sequence ID" value="NZ_BAABJB010000005.1"/>
</dbReference>
<dbReference type="Pfam" id="PF03704">
    <property type="entry name" value="BTAD"/>
    <property type="match status" value="1"/>
</dbReference>
<dbReference type="InterPro" id="IPR005158">
    <property type="entry name" value="BTAD"/>
</dbReference>
<dbReference type="PANTHER" id="PTHR35807:SF1">
    <property type="entry name" value="TRANSCRIPTIONAL REGULATOR REDD"/>
    <property type="match status" value="1"/>
</dbReference>
<dbReference type="Pfam" id="PF00486">
    <property type="entry name" value="Trans_reg_C"/>
    <property type="match status" value="1"/>
</dbReference>